<keyword evidence="4" id="KW-1185">Reference proteome</keyword>
<evidence type="ECO:0000313" key="4">
    <source>
        <dbReference type="Proteomes" id="UP001404104"/>
    </source>
</evidence>
<feature type="domain" description="SGNH hydrolase-type esterase" evidence="2">
    <location>
        <begin position="93"/>
        <end position="255"/>
    </location>
</feature>
<feature type="signal peptide" evidence="1">
    <location>
        <begin position="1"/>
        <end position="24"/>
    </location>
</feature>
<dbReference type="InterPro" id="IPR013830">
    <property type="entry name" value="SGNH_hydro"/>
</dbReference>
<comment type="caution">
    <text evidence="3">The sequence shown here is derived from an EMBL/GenBank/DDBJ whole genome shotgun (WGS) entry which is preliminary data.</text>
</comment>
<dbReference type="RefSeq" id="WP_345865025.1">
    <property type="nucleotide sequence ID" value="NZ_JBDIMF010000004.1"/>
</dbReference>
<keyword evidence="1" id="KW-0732">Signal</keyword>
<accession>A0ABU9XU33</accession>
<name>A0ABU9XU33_9SPHN</name>
<gene>
    <name evidence="3" type="ORF">ABC969_11290</name>
</gene>
<dbReference type="Gene3D" id="3.40.50.1110">
    <property type="entry name" value="SGNH hydrolase"/>
    <property type="match status" value="1"/>
</dbReference>
<sequence>MTRLPALLAAAAALTAILPSATRAQTNVPGDPYAADPVGIVAAPCPARGTPSDGDNWQMFNLHMLTRDFGQHCRYAAQNAALKAAGAPVRVVFMGDSITDNWINLDKTMFTNGLVDRGISGQTTPQMLVRFRDDVIALRPKAVHIMAGTNDIAGNTGAATIERVQGNIASMAELARAHGIKVILAAVPPAGAFPWAKDKQPVPQIRAMNTWLRQYARANGATFVDYHAALATPEGAMKAGLASDGVHPTAAGYAVMRPLALAAVRRTLGGK</sequence>
<feature type="chain" id="PRO_5045727741" evidence="1">
    <location>
        <begin position="25"/>
        <end position="271"/>
    </location>
</feature>
<dbReference type="PANTHER" id="PTHR30383:SF5">
    <property type="entry name" value="SGNH HYDROLASE-TYPE ESTERASE DOMAIN-CONTAINING PROTEIN"/>
    <property type="match status" value="1"/>
</dbReference>
<evidence type="ECO:0000259" key="2">
    <source>
        <dbReference type="Pfam" id="PF13472"/>
    </source>
</evidence>
<dbReference type="EMBL" id="JBDIMF010000004">
    <property type="protein sequence ID" value="MEN2787001.1"/>
    <property type="molecule type" value="Genomic_DNA"/>
</dbReference>
<dbReference type="GO" id="GO:0016787">
    <property type="term" value="F:hydrolase activity"/>
    <property type="evidence" value="ECO:0007669"/>
    <property type="project" value="UniProtKB-KW"/>
</dbReference>
<proteinExistence type="predicted"/>
<keyword evidence="3" id="KW-0378">Hydrolase</keyword>
<evidence type="ECO:0000256" key="1">
    <source>
        <dbReference type="SAM" id="SignalP"/>
    </source>
</evidence>
<dbReference type="Pfam" id="PF13472">
    <property type="entry name" value="Lipase_GDSL_2"/>
    <property type="match status" value="1"/>
</dbReference>
<evidence type="ECO:0000313" key="3">
    <source>
        <dbReference type="EMBL" id="MEN2787001.1"/>
    </source>
</evidence>
<reference evidence="3 4" key="1">
    <citation type="submission" date="2024-05" db="EMBL/GenBank/DDBJ databases">
        <authorList>
            <person name="Liu Q."/>
            <person name="Xin Y.-H."/>
        </authorList>
    </citation>
    <scope>NUCLEOTIDE SEQUENCE [LARGE SCALE GENOMIC DNA]</scope>
    <source>
        <strain evidence="3 4">CGMCC 1.15349</strain>
    </source>
</reference>
<protein>
    <submittedName>
        <fullName evidence="3">SGNH/GDSL hydrolase family protein</fullName>
    </submittedName>
</protein>
<dbReference type="InterPro" id="IPR036514">
    <property type="entry name" value="SGNH_hydro_sf"/>
</dbReference>
<dbReference type="SUPFAM" id="SSF52266">
    <property type="entry name" value="SGNH hydrolase"/>
    <property type="match status" value="1"/>
</dbReference>
<dbReference type="InterPro" id="IPR051532">
    <property type="entry name" value="Ester_Hydrolysis_Enzymes"/>
</dbReference>
<dbReference type="CDD" id="cd04501">
    <property type="entry name" value="SGNH_hydrolase_like_4"/>
    <property type="match status" value="1"/>
</dbReference>
<dbReference type="Proteomes" id="UP001404104">
    <property type="component" value="Unassembled WGS sequence"/>
</dbReference>
<organism evidence="3 4">
    <name type="scientific">Sphingomonas qilianensis</name>
    <dbReference type="NCBI Taxonomy" id="1736690"/>
    <lineage>
        <taxon>Bacteria</taxon>
        <taxon>Pseudomonadati</taxon>
        <taxon>Pseudomonadota</taxon>
        <taxon>Alphaproteobacteria</taxon>
        <taxon>Sphingomonadales</taxon>
        <taxon>Sphingomonadaceae</taxon>
        <taxon>Sphingomonas</taxon>
    </lineage>
</organism>
<dbReference type="PANTHER" id="PTHR30383">
    <property type="entry name" value="THIOESTERASE 1/PROTEASE 1/LYSOPHOSPHOLIPASE L1"/>
    <property type="match status" value="1"/>
</dbReference>